<evidence type="ECO:0000313" key="1">
    <source>
        <dbReference type="EMBL" id="SFN68785.1"/>
    </source>
</evidence>
<dbReference type="Proteomes" id="UP000199564">
    <property type="component" value="Unassembled WGS sequence"/>
</dbReference>
<dbReference type="EMBL" id="FOVW01000001">
    <property type="protein sequence ID" value="SFN68785.1"/>
    <property type="molecule type" value="Genomic_DNA"/>
</dbReference>
<name>A0A1I5B272_9BACT</name>
<keyword evidence="2" id="KW-1185">Reference proteome</keyword>
<evidence type="ECO:0000313" key="2">
    <source>
        <dbReference type="Proteomes" id="UP000199564"/>
    </source>
</evidence>
<dbReference type="AlphaFoldDB" id="A0A1I5B272"/>
<sequence length="75" mass="8975">MANENRIFANWTYSKIQQMETKFKELEARYMGLSIIERRGINRANFPFIRLQKDGMTIYKRPEDLSAEERKNLAC</sequence>
<protein>
    <submittedName>
        <fullName evidence="1">Uncharacterized protein</fullName>
    </submittedName>
</protein>
<organism evidence="1 2">
    <name type="scientific">Algoriphagus ornithinivorans</name>
    <dbReference type="NCBI Taxonomy" id="226506"/>
    <lineage>
        <taxon>Bacteria</taxon>
        <taxon>Pseudomonadati</taxon>
        <taxon>Bacteroidota</taxon>
        <taxon>Cytophagia</taxon>
        <taxon>Cytophagales</taxon>
        <taxon>Cyclobacteriaceae</taxon>
        <taxon>Algoriphagus</taxon>
    </lineage>
</organism>
<proteinExistence type="predicted"/>
<accession>A0A1I5B272</accession>
<reference evidence="2" key="1">
    <citation type="submission" date="2016-10" db="EMBL/GenBank/DDBJ databases">
        <authorList>
            <person name="Varghese N."/>
            <person name="Submissions S."/>
        </authorList>
    </citation>
    <scope>NUCLEOTIDE SEQUENCE [LARGE SCALE GENOMIC DNA]</scope>
    <source>
        <strain evidence="2">DSM 15282</strain>
    </source>
</reference>
<gene>
    <name evidence="1" type="ORF">SAMN04488519_101358</name>
</gene>